<dbReference type="RefSeq" id="WP_142985161.1">
    <property type="nucleotide sequence ID" value="NZ_FXTD01000001.1"/>
</dbReference>
<evidence type="ECO:0000259" key="1">
    <source>
        <dbReference type="Pfam" id="PF03551"/>
    </source>
</evidence>
<gene>
    <name evidence="2" type="ORF">SAMN06264867_101224</name>
</gene>
<sequence>MSLIGATKESILRELDGEPKHGYAIANVADISKGGIYSHLRDLEEAGMVAVDEEEEDGRGVKTYRLTEAGELLVEALKKAE</sequence>
<dbReference type="InterPro" id="IPR036390">
    <property type="entry name" value="WH_DNA-bd_sf"/>
</dbReference>
<dbReference type="EMBL" id="FXTD01000001">
    <property type="protein sequence ID" value="SMO35436.1"/>
    <property type="molecule type" value="Genomic_DNA"/>
</dbReference>
<dbReference type="Proteomes" id="UP000319712">
    <property type="component" value="Unassembled WGS sequence"/>
</dbReference>
<dbReference type="InterPro" id="IPR005149">
    <property type="entry name" value="Tscrpt_reg_PadR_N"/>
</dbReference>
<name>A0A521AKV6_9EURY</name>
<keyword evidence="3" id="KW-1185">Reference proteome</keyword>
<organism evidence="2 3">
    <name type="scientific">Halorubrum cibi</name>
    <dbReference type="NCBI Taxonomy" id="413815"/>
    <lineage>
        <taxon>Archaea</taxon>
        <taxon>Methanobacteriati</taxon>
        <taxon>Methanobacteriota</taxon>
        <taxon>Stenosarchaea group</taxon>
        <taxon>Halobacteria</taxon>
        <taxon>Halobacteriales</taxon>
        <taxon>Haloferacaceae</taxon>
        <taxon>Halorubrum</taxon>
    </lineage>
</organism>
<dbReference type="Pfam" id="PF03551">
    <property type="entry name" value="PadR"/>
    <property type="match status" value="1"/>
</dbReference>
<dbReference type="InterPro" id="IPR036388">
    <property type="entry name" value="WH-like_DNA-bd_sf"/>
</dbReference>
<dbReference type="Gene3D" id="1.10.10.10">
    <property type="entry name" value="Winged helix-like DNA-binding domain superfamily/Winged helix DNA-binding domain"/>
    <property type="match status" value="1"/>
</dbReference>
<accession>A0A521AKV6</accession>
<reference evidence="2 3" key="1">
    <citation type="submission" date="2017-05" db="EMBL/GenBank/DDBJ databases">
        <authorList>
            <person name="Varghese N."/>
            <person name="Submissions S."/>
        </authorList>
    </citation>
    <scope>NUCLEOTIDE SEQUENCE [LARGE SCALE GENOMIC DNA]</scope>
    <source>
        <strain evidence="2 3">DSM 19504</strain>
    </source>
</reference>
<dbReference type="SUPFAM" id="SSF46785">
    <property type="entry name" value="Winged helix' DNA-binding domain"/>
    <property type="match status" value="1"/>
</dbReference>
<dbReference type="OrthoDB" id="56053at2157"/>
<feature type="domain" description="Transcription regulator PadR N-terminal" evidence="1">
    <location>
        <begin position="11"/>
        <end position="72"/>
    </location>
</feature>
<dbReference type="InterPro" id="IPR011991">
    <property type="entry name" value="ArsR-like_HTH"/>
</dbReference>
<evidence type="ECO:0000313" key="2">
    <source>
        <dbReference type="EMBL" id="SMO35436.1"/>
    </source>
</evidence>
<evidence type="ECO:0000313" key="3">
    <source>
        <dbReference type="Proteomes" id="UP000319712"/>
    </source>
</evidence>
<dbReference type="AlphaFoldDB" id="A0A521AKV6"/>
<proteinExistence type="predicted"/>
<dbReference type="CDD" id="cd00090">
    <property type="entry name" value="HTH_ARSR"/>
    <property type="match status" value="1"/>
</dbReference>
<protein>
    <submittedName>
        <fullName evidence="2">Transcriptional regulator PadR-like family protein</fullName>
    </submittedName>
</protein>